<name>A1ZD67_MICM2</name>
<dbReference type="AlphaFoldDB" id="A1ZD67"/>
<dbReference type="RefSeq" id="WP_002693334.1">
    <property type="nucleotide sequence ID" value="NZ_AAWS01000002.1"/>
</dbReference>
<feature type="transmembrane region" description="Helical" evidence="1">
    <location>
        <begin position="20"/>
        <end position="41"/>
    </location>
</feature>
<protein>
    <submittedName>
        <fullName evidence="3">Signal transduction ATPase, FimS family</fullName>
    </submittedName>
</protein>
<dbReference type="PROSITE" id="PS50109">
    <property type="entry name" value="HIS_KIN"/>
    <property type="match status" value="1"/>
</dbReference>
<evidence type="ECO:0000259" key="2">
    <source>
        <dbReference type="PROSITE" id="PS50109"/>
    </source>
</evidence>
<dbReference type="InterPro" id="IPR050640">
    <property type="entry name" value="Bact_2-comp_sensor_kinase"/>
</dbReference>
<feature type="domain" description="Histidine kinase" evidence="2">
    <location>
        <begin position="276"/>
        <end position="370"/>
    </location>
</feature>
<dbReference type="InterPro" id="IPR003594">
    <property type="entry name" value="HATPase_dom"/>
</dbReference>
<dbReference type="GO" id="GO:0016020">
    <property type="term" value="C:membrane"/>
    <property type="evidence" value="ECO:0007669"/>
    <property type="project" value="InterPro"/>
</dbReference>
<dbReference type="PANTHER" id="PTHR34220:SF7">
    <property type="entry name" value="SENSOR HISTIDINE KINASE YPDA"/>
    <property type="match status" value="1"/>
</dbReference>
<sequence>MKKDSFLKLKFIATPLKYWWLFIGFFFVVGFFLGLNNKIYFSYIDKKASLFELMWPEVLEWVIWGVLCPFIIILAKKHAKNSSSGWLSKVKFHVPVAILTSFLYAVIYAYLRCAIGFLLNEEFLWSFSRNFMYRLFYLPIPLILYSSIVGMTYAVSYYQQFKDEALKAAEIQQKLAQAELLVLKKQLQPHFLFNTLHAISTLMHKDIDAADKMIVRLSHLLRATLENTGIQEVTLKQEMEILKIYLEIEQIRFQDRLEVSIEVDPAIYDKKVPNLILQPIVENAIRYGVAQFAKQGKIAVVAQQVNGHVELKVVDNGKGMPSTQVADIKEGVGLTNTRMRLQQLYGDKGQLILNNVGQNEGLEVKVLIPA</sequence>
<dbReference type="PANTHER" id="PTHR34220">
    <property type="entry name" value="SENSOR HISTIDINE KINASE YPDA"/>
    <property type="match status" value="1"/>
</dbReference>
<feature type="transmembrane region" description="Helical" evidence="1">
    <location>
        <begin position="96"/>
        <end position="119"/>
    </location>
</feature>
<reference evidence="3 4" key="1">
    <citation type="submission" date="2007-01" db="EMBL/GenBank/DDBJ databases">
        <authorList>
            <person name="Haygood M."/>
            <person name="Podell S."/>
            <person name="Anderson C."/>
            <person name="Hopkinson B."/>
            <person name="Roe K."/>
            <person name="Barbeau K."/>
            <person name="Gaasterland T."/>
            <person name="Ferriera S."/>
            <person name="Johnson J."/>
            <person name="Kravitz S."/>
            <person name="Beeson K."/>
            <person name="Sutton G."/>
            <person name="Rogers Y.-H."/>
            <person name="Friedman R."/>
            <person name="Frazier M."/>
            <person name="Venter J.C."/>
        </authorList>
    </citation>
    <scope>NUCLEOTIDE SEQUENCE [LARGE SCALE GENOMIC DNA]</scope>
    <source>
        <strain evidence="3 4">ATCC 23134</strain>
    </source>
</reference>
<dbReference type="eggNOG" id="COG2972">
    <property type="taxonomic scope" value="Bacteria"/>
</dbReference>
<evidence type="ECO:0000313" key="4">
    <source>
        <dbReference type="Proteomes" id="UP000004095"/>
    </source>
</evidence>
<dbReference type="Proteomes" id="UP000004095">
    <property type="component" value="Unassembled WGS sequence"/>
</dbReference>
<dbReference type="SUPFAM" id="SSF55874">
    <property type="entry name" value="ATPase domain of HSP90 chaperone/DNA topoisomerase II/histidine kinase"/>
    <property type="match status" value="1"/>
</dbReference>
<dbReference type="InterPro" id="IPR005467">
    <property type="entry name" value="His_kinase_dom"/>
</dbReference>
<feature type="transmembrane region" description="Helical" evidence="1">
    <location>
        <begin position="131"/>
        <end position="155"/>
    </location>
</feature>
<dbReference type="Gene3D" id="3.30.565.10">
    <property type="entry name" value="Histidine kinase-like ATPase, C-terminal domain"/>
    <property type="match status" value="1"/>
</dbReference>
<organism evidence="3 4">
    <name type="scientific">Microscilla marina ATCC 23134</name>
    <dbReference type="NCBI Taxonomy" id="313606"/>
    <lineage>
        <taxon>Bacteria</taxon>
        <taxon>Pseudomonadati</taxon>
        <taxon>Bacteroidota</taxon>
        <taxon>Cytophagia</taxon>
        <taxon>Cytophagales</taxon>
        <taxon>Microscillaceae</taxon>
        <taxon>Microscilla</taxon>
    </lineage>
</organism>
<dbReference type="InterPro" id="IPR010559">
    <property type="entry name" value="Sig_transdc_His_kin_internal"/>
</dbReference>
<evidence type="ECO:0000313" key="3">
    <source>
        <dbReference type="EMBL" id="EAY31606.1"/>
    </source>
</evidence>
<keyword evidence="1" id="KW-1133">Transmembrane helix</keyword>
<gene>
    <name evidence="3" type="ORF">M23134_05112</name>
</gene>
<keyword evidence="1" id="KW-0812">Transmembrane</keyword>
<evidence type="ECO:0000256" key="1">
    <source>
        <dbReference type="SAM" id="Phobius"/>
    </source>
</evidence>
<feature type="transmembrane region" description="Helical" evidence="1">
    <location>
        <begin position="53"/>
        <end position="75"/>
    </location>
</feature>
<dbReference type="Pfam" id="PF02518">
    <property type="entry name" value="HATPase_c"/>
    <property type="match status" value="1"/>
</dbReference>
<dbReference type="OrthoDB" id="9792992at2"/>
<accession>A1ZD67</accession>
<keyword evidence="4" id="KW-1185">Reference proteome</keyword>
<dbReference type="Pfam" id="PF06580">
    <property type="entry name" value="His_kinase"/>
    <property type="match status" value="1"/>
</dbReference>
<keyword evidence="1" id="KW-0472">Membrane</keyword>
<dbReference type="EMBL" id="AAWS01000002">
    <property type="protein sequence ID" value="EAY31606.1"/>
    <property type="molecule type" value="Genomic_DNA"/>
</dbReference>
<proteinExistence type="predicted"/>
<dbReference type="InterPro" id="IPR036890">
    <property type="entry name" value="HATPase_C_sf"/>
</dbReference>
<comment type="caution">
    <text evidence="3">The sequence shown here is derived from an EMBL/GenBank/DDBJ whole genome shotgun (WGS) entry which is preliminary data.</text>
</comment>
<dbReference type="GO" id="GO:0000155">
    <property type="term" value="F:phosphorelay sensor kinase activity"/>
    <property type="evidence" value="ECO:0007669"/>
    <property type="project" value="InterPro"/>
</dbReference>